<dbReference type="InterPro" id="IPR007264">
    <property type="entry name" value="H/ACA_rnp_Nop10"/>
</dbReference>
<comment type="similarity">
    <text evidence="1">Belongs to the NOP10 family.</text>
</comment>
<dbReference type="GO" id="GO:0030515">
    <property type="term" value="F:snoRNA binding"/>
    <property type="evidence" value="ECO:0007669"/>
    <property type="project" value="InterPro"/>
</dbReference>
<evidence type="ECO:0000313" key="6">
    <source>
        <dbReference type="EMBL" id="CAI9939297.1"/>
    </source>
</evidence>
<dbReference type="EMBL" id="CAXDID020000045">
    <property type="protein sequence ID" value="CAL6002144.1"/>
    <property type="molecule type" value="Genomic_DNA"/>
</dbReference>
<dbReference type="EMBL" id="CATOUU010001074">
    <property type="protein sequence ID" value="CAI9970490.1"/>
    <property type="molecule type" value="Genomic_DNA"/>
</dbReference>
<reference evidence="10 14" key="2">
    <citation type="submission" date="2024-07" db="EMBL/GenBank/DDBJ databases">
        <authorList>
            <person name="Akdeniz Z."/>
        </authorList>
    </citation>
    <scope>NUCLEOTIDE SEQUENCE [LARGE SCALE GENOMIC DNA]</scope>
</reference>
<organism evidence="9">
    <name type="scientific">Hexamita inflata</name>
    <dbReference type="NCBI Taxonomy" id="28002"/>
    <lineage>
        <taxon>Eukaryota</taxon>
        <taxon>Metamonada</taxon>
        <taxon>Diplomonadida</taxon>
        <taxon>Hexamitidae</taxon>
        <taxon>Hexamitinae</taxon>
        <taxon>Hexamita</taxon>
    </lineage>
</organism>
<dbReference type="GO" id="GO:0031429">
    <property type="term" value="C:box H/ACA snoRNP complex"/>
    <property type="evidence" value="ECO:0007669"/>
    <property type="project" value="TreeGrafter"/>
</dbReference>
<keyword evidence="2" id="KW-0690">Ribosome biogenesis</keyword>
<evidence type="ECO:0000313" key="12">
    <source>
        <dbReference type="EMBL" id="CAL6032294.1"/>
    </source>
</evidence>
<evidence type="ECO:0000256" key="4">
    <source>
        <dbReference type="ARBA" id="ARBA00023274"/>
    </source>
</evidence>
<dbReference type="GO" id="GO:0031118">
    <property type="term" value="P:rRNA pseudouridine synthesis"/>
    <property type="evidence" value="ECO:0007669"/>
    <property type="project" value="TreeGrafter"/>
</dbReference>
<accession>A0AA86RH74</accession>
<keyword evidence="14" id="KW-1185">Reference proteome</keyword>
<dbReference type="Proteomes" id="UP001642409">
    <property type="component" value="Unassembled WGS sequence"/>
</dbReference>
<keyword evidence="3" id="KW-0698">rRNA processing</keyword>
<dbReference type="EMBL" id="CATOUU010001185">
    <property type="protein sequence ID" value="CAI9978374.1"/>
    <property type="molecule type" value="Genomic_DNA"/>
</dbReference>
<dbReference type="PANTHER" id="PTHR13305:SF0">
    <property type="entry name" value="H_ACA RIBONUCLEOPROTEIN COMPLEX SUBUNIT 3"/>
    <property type="match status" value="1"/>
</dbReference>
<evidence type="ECO:0000313" key="13">
    <source>
        <dbReference type="EMBL" id="CAL6103957.1"/>
    </source>
</evidence>
<reference evidence="9" key="1">
    <citation type="submission" date="2023-06" db="EMBL/GenBank/DDBJ databases">
        <authorList>
            <person name="Kurt Z."/>
        </authorList>
    </citation>
    <scope>NUCLEOTIDE SEQUENCE</scope>
</reference>
<dbReference type="Pfam" id="PF04135">
    <property type="entry name" value="Nop10p"/>
    <property type="match status" value="1"/>
</dbReference>
<evidence type="ECO:0000256" key="1">
    <source>
        <dbReference type="ARBA" id="ARBA00009462"/>
    </source>
</evidence>
<proteinExistence type="inferred from homology"/>
<dbReference type="GO" id="GO:0031120">
    <property type="term" value="P:snRNA pseudouridine synthesis"/>
    <property type="evidence" value="ECO:0007669"/>
    <property type="project" value="TreeGrafter"/>
</dbReference>
<dbReference type="InterPro" id="IPR036756">
    <property type="entry name" value="H/ACA_rnp_Nop10_sf"/>
</dbReference>
<dbReference type="EMBL" id="CAXDID020000574">
    <property type="protein sequence ID" value="CAL6103957.1"/>
    <property type="molecule type" value="Genomic_DNA"/>
</dbReference>
<protein>
    <recommendedName>
        <fullName evidence="5">Nucleolar protein 10</fullName>
    </recommendedName>
</protein>
<evidence type="ECO:0000256" key="2">
    <source>
        <dbReference type="ARBA" id="ARBA00022517"/>
    </source>
</evidence>
<comment type="caution">
    <text evidence="9">The sequence shown here is derived from an EMBL/GenBank/DDBJ whole genome shotgun (WGS) entry which is preliminary data.</text>
</comment>
<evidence type="ECO:0000313" key="7">
    <source>
        <dbReference type="EMBL" id="CAI9955750.1"/>
    </source>
</evidence>
<dbReference type="AlphaFoldDB" id="A0AA86RH74"/>
<evidence type="ECO:0000313" key="9">
    <source>
        <dbReference type="EMBL" id="CAI9978374.1"/>
    </source>
</evidence>
<keyword evidence="4" id="KW-0687">Ribonucleoprotein</keyword>
<evidence type="ECO:0000313" key="11">
    <source>
        <dbReference type="EMBL" id="CAL6011106.1"/>
    </source>
</evidence>
<evidence type="ECO:0000313" key="8">
    <source>
        <dbReference type="EMBL" id="CAI9970490.1"/>
    </source>
</evidence>
<dbReference type="EMBL" id="CAXDID020000063">
    <property type="protein sequence ID" value="CAL6011106.1"/>
    <property type="molecule type" value="Genomic_DNA"/>
</dbReference>
<name>A0AA86RH74_9EUKA</name>
<dbReference type="PANTHER" id="PTHR13305">
    <property type="entry name" value="RIBOSOME BIOGENESIS PROTEIN NOP10"/>
    <property type="match status" value="1"/>
</dbReference>
<sequence length="66" mass="7616">MYLNICQKCERFTMAEKCPMCGKAVVTAHPAKFSPEDKDSQARVEFQKRSPGENLLTKEKYNFVLE</sequence>
<dbReference type="GO" id="GO:0070034">
    <property type="term" value="F:telomerase RNA binding"/>
    <property type="evidence" value="ECO:0007669"/>
    <property type="project" value="TreeGrafter"/>
</dbReference>
<dbReference type="Gene3D" id="2.20.28.40">
    <property type="entry name" value="H/ACA ribonucleoprotein complex, subunit Nop10"/>
    <property type="match status" value="1"/>
</dbReference>
<dbReference type="EMBL" id="CAXDID020000122">
    <property type="protein sequence ID" value="CAL6032294.1"/>
    <property type="molecule type" value="Genomic_DNA"/>
</dbReference>
<evidence type="ECO:0000256" key="5">
    <source>
        <dbReference type="ARBA" id="ARBA00030185"/>
    </source>
</evidence>
<evidence type="ECO:0000313" key="10">
    <source>
        <dbReference type="EMBL" id="CAL6002144.1"/>
    </source>
</evidence>
<evidence type="ECO:0000256" key="3">
    <source>
        <dbReference type="ARBA" id="ARBA00022552"/>
    </source>
</evidence>
<dbReference type="GO" id="GO:1904874">
    <property type="term" value="P:positive regulation of telomerase RNA localization to Cajal body"/>
    <property type="evidence" value="ECO:0007669"/>
    <property type="project" value="TreeGrafter"/>
</dbReference>
<dbReference type="EMBL" id="CATOUU010000664">
    <property type="protein sequence ID" value="CAI9939297.1"/>
    <property type="molecule type" value="Genomic_DNA"/>
</dbReference>
<gene>
    <name evidence="10" type="ORF">HINF_LOCUS17775</name>
    <name evidence="11" type="ORF">HINF_LOCUS22484</name>
    <name evidence="6" type="ORF">HINF_LOCUS26942</name>
    <name evidence="12" type="ORF">HINF_LOCUS34415</name>
    <name evidence="7" type="ORF">HINF_LOCUS43395</name>
    <name evidence="8" type="ORF">HINF_LOCUS58135</name>
    <name evidence="9" type="ORF">HINF_LOCUS66019</name>
    <name evidence="13" type="ORF">HINF_LOCUS72444</name>
</gene>
<dbReference type="SUPFAM" id="SSF144210">
    <property type="entry name" value="Nop10-like SnoRNP"/>
    <property type="match status" value="1"/>
</dbReference>
<dbReference type="EMBL" id="CATOUU010000866">
    <property type="protein sequence ID" value="CAI9955750.1"/>
    <property type="molecule type" value="Genomic_DNA"/>
</dbReference>
<evidence type="ECO:0000313" key="14">
    <source>
        <dbReference type="Proteomes" id="UP001642409"/>
    </source>
</evidence>